<accession>A0A8C3YNY5</accession>
<keyword evidence="4 9" id="KW-1133">Transmembrane helix</keyword>
<evidence type="ECO:0000313" key="11">
    <source>
        <dbReference type="Proteomes" id="UP000694540"/>
    </source>
</evidence>
<dbReference type="GO" id="GO:0004984">
    <property type="term" value="F:olfactory receptor activity"/>
    <property type="evidence" value="ECO:0007669"/>
    <property type="project" value="InterPro"/>
</dbReference>
<sequence length="286" mass="32324">MGRRNNTHMSEFILMGLTDSEAIQRILFMLFLLIYLMTVLGNAAMILTIHLDLQLHTPMYFFLSHLLFLDLSYSTVITPQTLGNLLTSTNCISYMNFFTQIHFFVFLAATESICNPRYYPIVMSTRSCCSLVFGSYVIGFVDSFFTVLCMSKLDFCDSNVIHHLFCDISPILALSCIGIQSTEIIIFILADYNLVASVIGIVVSYVSILKEKAFSPCASHLLGVTTFYGTMIFTYLKPSKSYSLGKDQVASVFYIIVIPMLNPFIYSLRSKEVKNAFIRVRQKTGN</sequence>
<protein>
    <recommendedName>
        <fullName evidence="12">G-protein coupled receptors family 1 profile domain-containing protein</fullName>
    </recommendedName>
</protein>
<reference evidence="10" key="1">
    <citation type="submission" date="2025-08" db="UniProtKB">
        <authorList>
            <consortium name="Ensembl"/>
        </authorList>
    </citation>
    <scope>IDENTIFICATION</scope>
</reference>
<dbReference type="Gene3D" id="1.20.1070.10">
    <property type="entry name" value="Rhodopsin 7-helix transmembrane proteins"/>
    <property type="match status" value="1"/>
</dbReference>
<organism evidence="10 11">
    <name type="scientific">Catagonus wagneri</name>
    <name type="common">Chacoan peccary</name>
    <dbReference type="NCBI Taxonomy" id="51154"/>
    <lineage>
        <taxon>Eukaryota</taxon>
        <taxon>Metazoa</taxon>
        <taxon>Chordata</taxon>
        <taxon>Craniata</taxon>
        <taxon>Vertebrata</taxon>
        <taxon>Euteleostomi</taxon>
        <taxon>Mammalia</taxon>
        <taxon>Eutheria</taxon>
        <taxon>Laurasiatheria</taxon>
        <taxon>Artiodactyla</taxon>
        <taxon>Suina</taxon>
        <taxon>Tayassuidae</taxon>
        <taxon>Catagonus</taxon>
    </lineage>
</organism>
<evidence type="ECO:0008006" key="12">
    <source>
        <dbReference type="Google" id="ProtNLM"/>
    </source>
</evidence>
<dbReference type="PANTHER" id="PTHR48018">
    <property type="entry name" value="OLFACTORY RECEPTOR"/>
    <property type="match status" value="1"/>
</dbReference>
<proteinExistence type="predicted"/>
<dbReference type="AlphaFoldDB" id="A0A8C3YNY5"/>
<evidence type="ECO:0000256" key="4">
    <source>
        <dbReference type="ARBA" id="ARBA00022989"/>
    </source>
</evidence>
<keyword evidence="8" id="KW-0807">Transducer</keyword>
<evidence type="ECO:0000256" key="3">
    <source>
        <dbReference type="ARBA" id="ARBA00022692"/>
    </source>
</evidence>
<keyword evidence="5" id="KW-0297">G-protein coupled receptor</keyword>
<keyword evidence="6 9" id="KW-0472">Membrane</keyword>
<keyword evidence="3 9" id="KW-0812">Transmembrane</keyword>
<comment type="subcellular location">
    <subcellularLocation>
        <location evidence="2">Membrane</location>
        <topology evidence="2">Multi-pass membrane protein</topology>
    </subcellularLocation>
</comment>
<dbReference type="PRINTS" id="PR00237">
    <property type="entry name" value="GPCRRHODOPSN"/>
</dbReference>
<feature type="transmembrane region" description="Helical" evidence="9">
    <location>
        <begin position="248"/>
        <end position="266"/>
    </location>
</feature>
<dbReference type="SUPFAM" id="SSF81321">
    <property type="entry name" value="Family A G protein-coupled receptor-like"/>
    <property type="match status" value="1"/>
</dbReference>
<evidence type="ECO:0000256" key="9">
    <source>
        <dbReference type="SAM" id="Phobius"/>
    </source>
</evidence>
<dbReference type="Proteomes" id="UP000694540">
    <property type="component" value="Unplaced"/>
</dbReference>
<evidence type="ECO:0000256" key="6">
    <source>
        <dbReference type="ARBA" id="ARBA00023136"/>
    </source>
</evidence>
<feature type="transmembrane region" description="Helical" evidence="9">
    <location>
        <begin position="218"/>
        <end position="236"/>
    </location>
</feature>
<dbReference type="GO" id="GO:0016020">
    <property type="term" value="C:membrane"/>
    <property type="evidence" value="ECO:0007669"/>
    <property type="project" value="UniProtKB-SubCell"/>
</dbReference>
<feature type="transmembrane region" description="Helical" evidence="9">
    <location>
        <begin position="184"/>
        <end position="206"/>
    </location>
</feature>
<keyword evidence="11" id="KW-1185">Reference proteome</keyword>
<reference evidence="10" key="2">
    <citation type="submission" date="2025-09" db="UniProtKB">
        <authorList>
            <consortium name="Ensembl"/>
        </authorList>
    </citation>
    <scope>IDENTIFICATION</scope>
</reference>
<evidence type="ECO:0000256" key="5">
    <source>
        <dbReference type="ARBA" id="ARBA00023040"/>
    </source>
</evidence>
<dbReference type="InterPro" id="IPR000725">
    <property type="entry name" value="Olfact_rcpt"/>
</dbReference>
<evidence type="ECO:0000256" key="1">
    <source>
        <dbReference type="ARBA" id="ARBA00003929"/>
    </source>
</evidence>
<dbReference type="InterPro" id="IPR000276">
    <property type="entry name" value="GPCR_Rhodpsn"/>
</dbReference>
<dbReference type="GO" id="GO:0004930">
    <property type="term" value="F:G protein-coupled receptor activity"/>
    <property type="evidence" value="ECO:0007669"/>
    <property type="project" value="UniProtKB-KW"/>
</dbReference>
<dbReference type="Ensembl" id="ENSCWAT00000028452.1">
    <property type="protein sequence ID" value="ENSCWAP00000026249.1"/>
    <property type="gene ID" value="ENSCWAG00000019898.1"/>
</dbReference>
<keyword evidence="7" id="KW-0675">Receptor</keyword>
<evidence type="ECO:0000313" key="10">
    <source>
        <dbReference type="Ensembl" id="ENSCWAP00000026249.1"/>
    </source>
</evidence>
<comment type="function">
    <text evidence="1">Putative odorant or sperm cell receptor.</text>
</comment>
<dbReference type="GeneTree" id="ENSGT01120000271889"/>
<evidence type="ECO:0000256" key="2">
    <source>
        <dbReference type="ARBA" id="ARBA00004141"/>
    </source>
</evidence>
<feature type="transmembrane region" description="Helical" evidence="9">
    <location>
        <begin position="128"/>
        <end position="148"/>
    </location>
</feature>
<feature type="transmembrane region" description="Helical" evidence="9">
    <location>
        <begin position="26"/>
        <end position="47"/>
    </location>
</feature>
<evidence type="ECO:0000256" key="8">
    <source>
        <dbReference type="ARBA" id="ARBA00023224"/>
    </source>
</evidence>
<dbReference type="FunFam" id="1.20.1070.10:FF:000003">
    <property type="entry name" value="Olfactory receptor"/>
    <property type="match status" value="1"/>
</dbReference>
<name>A0A8C3YNY5_9CETA</name>
<evidence type="ECO:0000256" key="7">
    <source>
        <dbReference type="ARBA" id="ARBA00023170"/>
    </source>
</evidence>
<dbReference type="Pfam" id="PF13853">
    <property type="entry name" value="7tm_4"/>
    <property type="match status" value="1"/>
</dbReference>